<reference evidence="2 3" key="1">
    <citation type="submission" date="2024-11" db="EMBL/GenBank/DDBJ databases">
        <title>Chromosome-level genome assembly of Eucalyptus globulus Labill. provides insights into its genome evolution.</title>
        <authorList>
            <person name="Li X."/>
        </authorList>
    </citation>
    <scope>NUCLEOTIDE SEQUENCE [LARGE SCALE GENOMIC DNA]</scope>
    <source>
        <strain evidence="2">CL2024</strain>
        <tissue evidence="2">Fresh tender leaves</tissue>
    </source>
</reference>
<feature type="region of interest" description="Disordered" evidence="1">
    <location>
        <begin position="36"/>
        <end position="73"/>
    </location>
</feature>
<evidence type="ECO:0000313" key="3">
    <source>
        <dbReference type="Proteomes" id="UP001634007"/>
    </source>
</evidence>
<feature type="region of interest" description="Disordered" evidence="1">
    <location>
        <begin position="145"/>
        <end position="174"/>
    </location>
</feature>
<dbReference type="Proteomes" id="UP001634007">
    <property type="component" value="Unassembled WGS sequence"/>
</dbReference>
<evidence type="ECO:0000313" key="2">
    <source>
        <dbReference type="EMBL" id="KAL3741935.1"/>
    </source>
</evidence>
<dbReference type="EMBL" id="JBJKBG010000004">
    <property type="protein sequence ID" value="KAL3741935.1"/>
    <property type="molecule type" value="Genomic_DNA"/>
</dbReference>
<gene>
    <name evidence="2" type="ORF">ACJRO7_017418</name>
</gene>
<keyword evidence="3" id="KW-1185">Reference proteome</keyword>
<evidence type="ECO:0000256" key="1">
    <source>
        <dbReference type="SAM" id="MobiDB-lite"/>
    </source>
</evidence>
<dbReference type="AlphaFoldDB" id="A0ABD3KQ33"/>
<organism evidence="2 3">
    <name type="scientific">Eucalyptus globulus</name>
    <name type="common">Tasmanian blue gum</name>
    <dbReference type="NCBI Taxonomy" id="34317"/>
    <lineage>
        <taxon>Eukaryota</taxon>
        <taxon>Viridiplantae</taxon>
        <taxon>Streptophyta</taxon>
        <taxon>Embryophyta</taxon>
        <taxon>Tracheophyta</taxon>
        <taxon>Spermatophyta</taxon>
        <taxon>Magnoliopsida</taxon>
        <taxon>eudicotyledons</taxon>
        <taxon>Gunneridae</taxon>
        <taxon>Pentapetalae</taxon>
        <taxon>rosids</taxon>
        <taxon>malvids</taxon>
        <taxon>Myrtales</taxon>
        <taxon>Myrtaceae</taxon>
        <taxon>Myrtoideae</taxon>
        <taxon>Eucalypteae</taxon>
        <taxon>Eucalyptus</taxon>
    </lineage>
</organism>
<proteinExistence type="predicted"/>
<name>A0ABD3KQ33_EUCGL</name>
<protein>
    <submittedName>
        <fullName evidence="2">Uncharacterized protein</fullName>
    </submittedName>
</protein>
<feature type="compositionally biased region" description="Basic and acidic residues" evidence="1">
    <location>
        <begin position="150"/>
        <end position="163"/>
    </location>
</feature>
<sequence>MRDLFFDKQPFFSVLCPGEQDKGERQDFISLCDAQEGAGPTAPYPSDVGLSGSERASDAARPGPRARVDVRPPRVDDPVETIARTAQDAILADTNSFLLSNGRYCFWLGKGLKKEGGRHPVDLLVACIIDCWVFSRLLVSTLGTSAESDGMSRERPSGQHEPPEPEPVISGNMI</sequence>
<comment type="caution">
    <text evidence="2">The sequence shown here is derived from an EMBL/GenBank/DDBJ whole genome shotgun (WGS) entry which is preliminary data.</text>
</comment>
<accession>A0ABD3KQ33</accession>